<gene>
    <name evidence="2" type="ORF">niasHS_000152</name>
</gene>
<dbReference type="InterPro" id="IPR047130">
    <property type="entry name" value="7TM_GPCR_Srsx_nematod"/>
</dbReference>
<evidence type="ECO:0000313" key="2">
    <source>
        <dbReference type="EMBL" id="KAL3104414.1"/>
    </source>
</evidence>
<dbReference type="Gene3D" id="1.20.1070.10">
    <property type="entry name" value="Rhodopsin 7-helix transmembrane proteins"/>
    <property type="match status" value="1"/>
</dbReference>
<feature type="transmembrane region" description="Helical" evidence="1">
    <location>
        <begin position="94"/>
        <end position="114"/>
    </location>
</feature>
<keyword evidence="3" id="KW-1185">Reference proteome</keyword>
<proteinExistence type="predicted"/>
<accession>A0ABD2KNA0</accession>
<evidence type="ECO:0000313" key="3">
    <source>
        <dbReference type="Proteomes" id="UP001620645"/>
    </source>
</evidence>
<organism evidence="2 3">
    <name type="scientific">Heterodera schachtii</name>
    <name type="common">Sugarbeet cyst nematode worm</name>
    <name type="synonym">Tylenchus schachtii</name>
    <dbReference type="NCBI Taxonomy" id="97005"/>
    <lineage>
        <taxon>Eukaryota</taxon>
        <taxon>Metazoa</taxon>
        <taxon>Ecdysozoa</taxon>
        <taxon>Nematoda</taxon>
        <taxon>Chromadorea</taxon>
        <taxon>Rhabditida</taxon>
        <taxon>Tylenchina</taxon>
        <taxon>Tylenchomorpha</taxon>
        <taxon>Tylenchoidea</taxon>
        <taxon>Heteroderidae</taxon>
        <taxon>Heteroderinae</taxon>
        <taxon>Heterodera</taxon>
    </lineage>
</organism>
<keyword evidence="1" id="KW-0812">Transmembrane</keyword>
<sequence>MASINVSSNDQLYLAYRFAGPSVDLIVPAVTLNLVALVGILLNGTVLVVTVKSSSLRGSANFLMALICLCELVHQIGHTFCFVVVILGTNFPSIFGLNCGLMAMFCAAFDRLFAVISPFK</sequence>
<evidence type="ECO:0000256" key="1">
    <source>
        <dbReference type="SAM" id="Phobius"/>
    </source>
</evidence>
<dbReference type="AlphaFoldDB" id="A0ABD2KNA0"/>
<evidence type="ECO:0008006" key="4">
    <source>
        <dbReference type="Google" id="ProtNLM"/>
    </source>
</evidence>
<dbReference type="SUPFAM" id="SSF81321">
    <property type="entry name" value="Family A G protein-coupled receptor-like"/>
    <property type="match status" value="1"/>
</dbReference>
<keyword evidence="1" id="KW-1133">Transmembrane helix</keyword>
<reference evidence="2 3" key="1">
    <citation type="submission" date="2024-10" db="EMBL/GenBank/DDBJ databases">
        <authorList>
            <person name="Kim D."/>
        </authorList>
    </citation>
    <scope>NUCLEOTIDE SEQUENCE [LARGE SCALE GENOMIC DNA]</scope>
    <source>
        <strain evidence="2">Taebaek</strain>
    </source>
</reference>
<dbReference type="EMBL" id="JBICCN010000002">
    <property type="protein sequence ID" value="KAL3104414.1"/>
    <property type="molecule type" value="Genomic_DNA"/>
</dbReference>
<protein>
    <recommendedName>
        <fullName evidence="4">G-protein coupled receptors family 1 profile domain-containing protein</fullName>
    </recommendedName>
</protein>
<dbReference type="PANTHER" id="PTHR23360">
    <property type="entry name" value="G-PROTEIN COUPLED RECEPTORS FAMILY 1 PROFILE DOMAIN-CONTAINING PROTEIN-RELATED"/>
    <property type="match status" value="1"/>
</dbReference>
<dbReference type="PANTHER" id="PTHR23360:SF5">
    <property type="entry name" value="G-PROTEIN COUPLED RECEPTORS FAMILY 1 PROFILE DOMAIN-CONTAINING PROTEIN"/>
    <property type="match status" value="1"/>
</dbReference>
<feature type="transmembrane region" description="Helical" evidence="1">
    <location>
        <begin position="62"/>
        <end position="88"/>
    </location>
</feature>
<dbReference type="Proteomes" id="UP001620645">
    <property type="component" value="Unassembled WGS sequence"/>
</dbReference>
<feature type="transmembrane region" description="Helical" evidence="1">
    <location>
        <begin position="25"/>
        <end position="50"/>
    </location>
</feature>
<name>A0ABD2KNA0_HETSC</name>
<comment type="caution">
    <text evidence="2">The sequence shown here is derived from an EMBL/GenBank/DDBJ whole genome shotgun (WGS) entry which is preliminary data.</text>
</comment>
<keyword evidence="1" id="KW-0472">Membrane</keyword>